<reference evidence="2 3" key="1">
    <citation type="submission" date="2017-01" db="EMBL/GenBank/DDBJ databases">
        <title>Complete genome of Lacinutrix venerupis DOK2-8 isolated from seawater in Dokdo.</title>
        <authorList>
            <person name="Chi W.-J."/>
            <person name="Kim J.H."/>
        </authorList>
    </citation>
    <scope>NUCLEOTIDE SEQUENCE [LARGE SCALE GENOMIC DNA]</scope>
    <source>
        <strain evidence="2 3">DOK2-8</strain>
    </source>
</reference>
<dbReference type="KEGG" id="lvn:BWR22_12440"/>
<protein>
    <submittedName>
        <fullName evidence="2">Ribose-5-phosphate isomerase</fullName>
    </submittedName>
</protein>
<evidence type="ECO:0000259" key="1">
    <source>
        <dbReference type="PROSITE" id="PS50164"/>
    </source>
</evidence>
<dbReference type="GO" id="GO:0016853">
    <property type="term" value="F:isomerase activity"/>
    <property type="evidence" value="ECO:0007669"/>
    <property type="project" value="UniProtKB-KW"/>
</dbReference>
<dbReference type="EMBL" id="CP019352">
    <property type="protein sequence ID" value="APY01081.1"/>
    <property type="molecule type" value="Genomic_DNA"/>
</dbReference>
<sequence>MPYRIYVIELSKRVYTENAKFRAANPQFNGVLQCLYVGMTSKTPKERFTQHKTGYRNKKGYKLSSNIVEKYGSYLRPSLYNHIDPIKTRAEALKMEEALALELRRKRYAVWFN</sequence>
<evidence type="ECO:0000313" key="3">
    <source>
        <dbReference type="Proteomes" id="UP000187506"/>
    </source>
</evidence>
<feature type="domain" description="GIY-YIG" evidence="1">
    <location>
        <begin position="1"/>
        <end position="110"/>
    </location>
</feature>
<keyword evidence="2" id="KW-0413">Isomerase</keyword>
<dbReference type="InterPro" id="IPR000305">
    <property type="entry name" value="GIY-YIG_endonuc"/>
</dbReference>
<dbReference type="RefSeq" id="WP_076733985.1">
    <property type="nucleotide sequence ID" value="NZ_CP019352.1"/>
</dbReference>
<gene>
    <name evidence="2" type="ORF">BWR22_12440</name>
</gene>
<name>A0AAC9LLV6_9FLAO</name>
<proteinExistence type="predicted"/>
<dbReference type="PROSITE" id="PS50164">
    <property type="entry name" value="GIY_YIG"/>
    <property type="match status" value="1"/>
</dbReference>
<dbReference type="Proteomes" id="UP000187506">
    <property type="component" value="Chromosome"/>
</dbReference>
<accession>A0AAC9LLV6</accession>
<organism evidence="2 3">
    <name type="scientific">Lacinutrix venerupis</name>
    <dbReference type="NCBI Taxonomy" id="1486034"/>
    <lineage>
        <taxon>Bacteria</taxon>
        <taxon>Pseudomonadati</taxon>
        <taxon>Bacteroidota</taxon>
        <taxon>Flavobacteriia</taxon>
        <taxon>Flavobacteriales</taxon>
        <taxon>Flavobacteriaceae</taxon>
        <taxon>Lacinutrix</taxon>
    </lineage>
</organism>
<keyword evidence="3" id="KW-1185">Reference proteome</keyword>
<dbReference type="AlphaFoldDB" id="A0AAC9LLV6"/>
<evidence type="ECO:0000313" key="2">
    <source>
        <dbReference type="EMBL" id="APY01081.1"/>
    </source>
</evidence>